<dbReference type="Proteomes" id="UP000781932">
    <property type="component" value="Unassembled WGS sequence"/>
</dbReference>
<evidence type="ECO:0000256" key="1">
    <source>
        <dbReference type="SAM" id="MobiDB-lite"/>
    </source>
</evidence>
<dbReference type="GeneID" id="62164206"/>
<dbReference type="AlphaFoldDB" id="A0A9P6I8L8"/>
<sequence length="770" mass="86732">MAPQCFDKKQFISRDDVLRYRAVTKFLSVTNGYGPSAPVGSPEQRKGPPYHLNQTLSPTQKAYVQTLHFTHLLVRQHEVVTTTMLENNEDILNAIRKLSIDNTGFPDPRQGPRRRQYLRWIRRYRRDDQTLSDLPTNALPGQLKCKLTNLDGTGFPANVSAARYYIDNIQATVKGAGGRTKLQTSVSWGKHVDNTVCLLRRMRLAKRMDDLRPAVKIFRNYVVISSCEKMNTRLFRGVKKSRVSGAIAALQQATTESLDVTEQLRMMENRRNFHLAITYDISAVKSDSAKESPVPAVHPLSAKDSDEVRNIVTFLKKSGHGQGLGSYPPPGKDWYNVEGRQVFHEILSRLLNGYTEALAMLIKTKNTCHKEKTAVLKGKQNAQGPDAQMLDRVATNVVFFLVHLSLFQDKFAKMVVIKGQEKSTVLHEHLQWVAERYRLEDDRHVGSKSPLYRAYDEDTVETKSGSGESHEIDSEKSELSDLDATSQRSWAAAAGKYLNLLTLHGQAMRNLGKFDVQAKDEAKKIASVIITKGGFRLLEVIPEYKDLEMVSMKDLLSIFPMKDGKPLQKKDQILIMNWIHYKEEKKNGAKHATDFRSSYFGGTCHCEVSLLCIQLLNRQMANLRKSSPQEGIEIPEKDIIDLFLKTITVLPVSKHCCPACDSLVAFYANLIGKQIQYPGSHKNWSACSPPPWILKDAGSHMMKIATEALRERLSWILEQINRKPTDPSPTPSSSEVKSPEGESMAGESDAESGLAEQSMLENSEYTVFDF</sequence>
<evidence type="ECO:0000313" key="2">
    <source>
        <dbReference type="EMBL" id="KAF9874045.1"/>
    </source>
</evidence>
<proteinExistence type="predicted"/>
<organism evidence="2 3">
    <name type="scientific">Colletotrichum karsti</name>
    <dbReference type="NCBI Taxonomy" id="1095194"/>
    <lineage>
        <taxon>Eukaryota</taxon>
        <taxon>Fungi</taxon>
        <taxon>Dikarya</taxon>
        <taxon>Ascomycota</taxon>
        <taxon>Pezizomycotina</taxon>
        <taxon>Sordariomycetes</taxon>
        <taxon>Hypocreomycetidae</taxon>
        <taxon>Glomerellales</taxon>
        <taxon>Glomerellaceae</taxon>
        <taxon>Colletotrichum</taxon>
        <taxon>Colletotrichum boninense species complex</taxon>
    </lineage>
</organism>
<feature type="region of interest" description="Disordered" evidence="1">
    <location>
        <begin position="720"/>
        <end position="770"/>
    </location>
</feature>
<feature type="compositionally biased region" description="Polar residues" evidence="1">
    <location>
        <begin position="759"/>
        <end position="770"/>
    </location>
</feature>
<dbReference type="EMBL" id="JAATWM020000028">
    <property type="protein sequence ID" value="KAF9874045.1"/>
    <property type="molecule type" value="Genomic_DNA"/>
</dbReference>
<reference evidence="2" key="1">
    <citation type="submission" date="2020-03" db="EMBL/GenBank/DDBJ databases">
        <authorList>
            <person name="He L."/>
        </authorList>
    </citation>
    <scope>NUCLEOTIDE SEQUENCE</scope>
    <source>
        <strain evidence="2">CkLH20</strain>
    </source>
</reference>
<evidence type="ECO:0000313" key="3">
    <source>
        <dbReference type="Proteomes" id="UP000781932"/>
    </source>
</evidence>
<feature type="region of interest" description="Disordered" evidence="1">
    <location>
        <begin position="458"/>
        <end position="478"/>
    </location>
</feature>
<feature type="compositionally biased region" description="Basic and acidic residues" evidence="1">
    <location>
        <begin position="468"/>
        <end position="478"/>
    </location>
</feature>
<protein>
    <submittedName>
        <fullName evidence="2">Uncharacterized protein</fullName>
    </submittedName>
</protein>
<reference evidence="2" key="2">
    <citation type="submission" date="2020-11" db="EMBL/GenBank/DDBJ databases">
        <title>Whole genome sequencing of Colletotrichum sp.</title>
        <authorList>
            <person name="Li H."/>
        </authorList>
    </citation>
    <scope>NUCLEOTIDE SEQUENCE</scope>
    <source>
        <strain evidence="2">CkLH20</strain>
    </source>
</reference>
<name>A0A9P6I8L8_9PEZI</name>
<keyword evidence="3" id="KW-1185">Reference proteome</keyword>
<feature type="region of interest" description="Disordered" evidence="1">
    <location>
        <begin position="33"/>
        <end position="55"/>
    </location>
</feature>
<accession>A0A9P6I8L8</accession>
<comment type="caution">
    <text evidence="2">The sequence shown here is derived from an EMBL/GenBank/DDBJ whole genome shotgun (WGS) entry which is preliminary data.</text>
</comment>
<dbReference type="OrthoDB" id="4829124at2759"/>
<dbReference type="RefSeq" id="XP_038743506.1">
    <property type="nucleotide sequence ID" value="XM_038891132.1"/>
</dbReference>
<gene>
    <name evidence="2" type="ORF">CkaCkLH20_08417</name>
</gene>